<dbReference type="PROSITE" id="PS50943">
    <property type="entry name" value="HTH_CROC1"/>
    <property type="match status" value="1"/>
</dbReference>
<evidence type="ECO:0000313" key="2">
    <source>
        <dbReference type="EMBL" id="TLQ45932.1"/>
    </source>
</evidence>
<dbReference type="InterPro" id="IPR001387">
    <property type="entry name" value="Cro/C1-type_HTH"/>
</dbReference>
<comment type="caution">
    <text evidence="2">The sequence shown here is derived from an EMBL/GenBank/DDBJ whole genome shotgun (WGS) entry which is preliminary data.</text>
</comment>
<dbReference type="AlphaFoldDB" id="A0A5R9EAZ7"/>
<gene>
    <name evidence="2" type="ORF">FEF34_25665</name>
</gene>
<dbReference type="Gene3D" id="1.10.260.40">
    <property type="entry name" value="lambda repressor-like DNA-binding domains"/>
    <property type="match status" value="1"/>
</dbReference>
<reference evidence="2 3" key="1">
    <citation type="submission" date="2019-05" db="EMBL/GenBank/DDBJ databases">
        <title>Streptomyces marianii sp. nov., a novel marine actinomycete from southern coast of India.</title>
        <authorList>
            <person name="Iniyan A.M."/>
            <person name="Wink J."/>
            <person name="Ramprasad E."/>
            <person name="Ramana C.V."/>
            <person name="Bunk B."/>
            <person name="Sproer C."/>
            <person name="Joseph F.-J.R.S."/>
            <person name="Vincent S.G.P."/>
        </authorList>
    </citation>
    <scope>NUCLEOTIDE SEQUENCE [LARGE SCALE GENOMIC DNA]</scope>
    <source>
        <strain evidence="2 3">ICN19</strain>
    </source>
</reference>
<evidence type="ECO:0000313" key="3">
    <source>
        <dbReference type="Proteomes" id="UP000305921"/>
    </source>
</evidence>
<dbReference type="Pfam" id="PF13560">
    <property type="entry name" value="HTH_31"/>
    <property type="match status" value="1"/>
</dbReference>
<name>A0A5R9EAZ7_9ACTN</name>
<feature type="domain" description="HTH cro/C1-type" evidence="1">
    <location>
        <begin position="19"/>
        <end position="73"/>
    </location>
</feature>
<dbReference type="InterPro" id="IPR043917">
    <property type="entry name" value="DUF5753"/>
</dbReference>
<evidence type="ECO:0000259" key="1">
    <source>
        <dbReference type="PROSITE" id="PS50943"/>
    </source>
</evidence>
<dbReference type="RefSeq" id="WP_138055252.1">
    <property type="nucleotide sequence ID" value="NZ_VAWE01000001.1"/>
</dbReference>
<dbReference type="GO" id="GO:0003677">
    <property type="term" value="F:DNA binding"/>
    <property type="evidence" value="ECO:0007669"/>
    <property type="project" value="InterPro"/>
</dbReference>
<protein>
    <submittedName>
        <fullName evidence="2">Helix-turn-helix domain-containing protein</fullName>
    </submittedName>
</protein>
<sequence length="277" mass="30888">MTFEPEQLGQSSQELAATLRKLRKQAGLSGDRLAARCNMSQSKVSRIESGKVRPSLVDIERILRALDAPPALVAEVSALARIAATEWQDARSMRRKGLDKKQHELAGLEASSAEFRFFLLSMLTALLSTPEYIRASLAHIPGDHGKAVARKLERQEVLYDRRKKFTFIVTEQAARSPVVSPDAMAVQLDRLASLTHLPNVRLGVLPIETRLPGCPLNTFTVYDERLATVETTAGVMVFRDPRDVRMYLDEFAGYDECALFGEAARERLAEWATAFRS</sequence>
<dbReference type="EMBL" id="VAWE01000001">
    <property type="protein sequence ID" value="TLQ45932.1"/>
    <property type="molecule type" value="Genomic_DNA"/>
</dbReference>
<dbReference type="SUPFAM" id="SSF47413">
    <property type="entry name" value="lambda repressor-like DNA-binding domains"/>
    <property type="match status" value="1"/>
</dbReference>
<dbReference type="CDD" id="cd00093">
    <property type="entry name" value="HTH_XRE"/>
    <property type="match status" value="1"/>
</dbReference>
<dbReference type="Pfam" id="PF19054">
    <property type="entry name" value="DUF5753"/>
    <property type="match status" value="1"/>
</dbReference>
<dbReference type="Proteomes" id="UP000305921">
    <property type="component" value="Unassembled WGS sequence"/>
</dbReference>
<dbReference type="InterPro" id="IPR010982">
    <property type="entry name" value="Lambda_DNA-bd_dom_sf"/>
</dbReference>
<organism evidence="2 3">
    <name type="scientific">Streptomyces marianii</name>
    <dbReference type="NCBI Taxonomy" id="1817406"/>
    <lineage>
        <taxon>Bacteria</taxon>
        <taxon>Bacillati</taxon>
        <taxon>Actinomycetota</taxon>
        <taxon>Actinomycetes</taxon>
        <taxon>Kitasatosporales</taxon>
        <taxon>Streptomycetaceae</taxon>
        <taxon>Streptomyces</taxon>
    </lineage>
</organism>
<proteinExistence type="predicted"/>
<dbReference type="SMART" id="SM00530">
    <property type="entry name" value="HTH_XRE"/>
    <property type="match status" value="1"/>
</dbReference>
<dbReference type="OrthoDB" id="4966777at2"/>
<accession>A0A5R9EAZ7</accession>
<keyword evidence="3" id="KW-1185">Reference proteome</keyword>